<dbReference type="AlphaFoldDB" id="A0AAW5JRK5"/>
<feature type="chain" id="PRO_5043588268" evidence="1">
    <location>
        <begin position="21"/>
        <end position="122"/>
    </location>
</feature>
<dbReference type="RefSeq" id="WP_050618837.1">
    <property type="nucleotide sequence ID" value="NZ_JALEQM010000102.1"/>
</dbReference>
<name>A0AAW5JRK5_9FIRM</name>
<protein>
    <submittedName>
        <fullName evidence="2">Lipoprotein</fullName>
    </submittedName>
</protein>
<keyword evidence="2" id="KW-0449">Lipoprotein</keyword>
<gene>
    <name evidence="2" type="ORF">NE579_08720</name>
</gene>
<evidence type="ECO:0000256" key="1">
    <source>
        <dbReference type="SAM" id="SignalP"/>
    </source>
</evidence>
<evidence type="ECO:0000313" key="2">
    <source>
        <dbReference type="EMBL" id="MCQ4770544.1"/>
    </source>
</evidence>
<keyword evidence="1" id="KW-0732">Signal</keyword>
<reference evidence="2" key="1">
    <citation type="submission" date="2022-06" db="EMBL/GenBank/DDBJ databases">
        <title>Isolation of gut microbiota from human fecal samples.</title>
        <authorList>
            <person name="Pamer E.G."/>
            <person name="Barat B."/>
            <person name="Waligurski E."/>
            <person name="Medina S."/>
            <person name="Paddock L."/>
            <person name="Mostad J."/>
        </authorList>
    </citation>
    <scope>NUCLEOTIDE SEQUENCE</scope>
    <source>
        <strain evidence="2">DFI.9.91</strain>
    </source>
</reference>
<dbReference type="EMBL" id="JANFYS010000016">
    <property type="protein sequence ID" value="MCQ4770544.1"/>
    <property type="molecule type" value="Genomic_DNA"/>
</dbReference>
<organism evidence="2 3">
    <name type="scientific">Intestinimonas massiliensis</name>
    <name type="common">ex Afouda et al. 2020</name>
    <dbReference type="NCBI Taxonomy" id="1673721"/>
    <lineage>
        <taxon>Bacteria</taxon>
        <taxon>Bacillati</taxon>
        <taxon>Bacillota</taxon>
        <taxon>Clostridia</taxon>
        <taxon>Eubacteriales</taxon>
        <taxon>Intestinimonas</taxon>
    </lineage>
</organism>
<sequence>MKRLLLPALLLFFLAGCARNADNLIFVNDSAASVGLVELAGPGYSGGGCYADGSPIGRGDSLGFRMDPDEGGVVSLRVWDEGERAVLAQGTFSLSFEHELRYTVTLSERGGRPVLLLEELPS</sequence>
<accession>A0AAW5JRK5</accession>
<dbReference type="Proteomes" id="UP001204562">
    <property type="component" value="Unassembled WGS sequence"/>
</dbReference>
<feature type="signal peptide" evidence="1">
    <location>
        <begin position="1"/>
        <end position="20"/>
    </location>
</feature>
<dbReference type="PROSITE" id="PS51257">
    <property type="entry name" value="PROKAR_LIPOPROTEIN"/>
    <property type="match status" value="1"/>
</dbReference>
<comment type="caution">
    <text evidence="2">The sequence shown here is derived from an EMBL/GenBank/DDBJ whole genome shotgun (WGS) entry which is preliminary data.</text>
</comment>
<proteinExistence type="predicted"/>
<evidence type="ECO:0000313" key="3">
    <source>
        <dbReference type="Proteomes" id="UP001204562"/>
    </source>
</evidence>